<dbReference type="OrthoDB" id="15218at2"/>
<dbReference type="Proteomes" id="UP000298337">
    <property type="component" value="Unassembled WGS sequence"/>
</dbReference>
<feature type="transmembrane region" description="Helical" evidence="3">
    <location>
        <begin position="145"/>
        <end position="168"/>
    </location>
</feature>
<comment type="caution">
    <text evidence="5">The sequence shown here is derived from an EMBL/GenBank/DDBJ whole genome shotgun (WGS) entry which is preliminary data.</text>
</comment>
<feature type="region of interest" description="Disordered" evidence="2">
    <location>
        <begin position="729"/>
        <end position="769"/>
    </location>
</feature>
<dbReference type="Gene3D" id="3.30.2010.10">
    <property type="entry name" value="Metalloproteases ('zincins'), catalytic domain"/>
    <property type="match status" value="1"/>
</dbReference>
<dbReference type="Pfam" id="PF05569">
    <property type="entry name" value="Peptidase_M56"/>
    <property type="match status" value="1"/>
</dbReference>
<feature type="compositionally biased region" description="Pro residues" evidence="2">
    <location>
        <begin position="890"/>
        <end position="899"/>
    </location>
</feature>
<keyword evidence="3" id="KW-1133">Transmembrane helix</keyword>
<dbReference type="InterPro" id="IPR052173">
    <property type="entry name" value="Beta-lactam_resp_regulator"/>
</dbReference>
<dbReference type="InterPro" id="IPR008756">
    <property type="entry name" value="Peptidase_M56"/>
</dbReference>
<feature type="region of interest" description="Disordered" evidence="2">
    <location>
        <begin position="954"/>
        <end position="974"/>
    </location>
</feature>
<dbReference type="PANTHER" id="PTHR34978">
    <property type="entry name" value="POSSIBLE SENSOR-TRANSDUCER PROTEIN BLAR"/>
    <property type="match status" value="1"/>
</dbReference>
<protein>
    <recommendedName>
        <fullName evidence="4">Peptidase M56 domain-containing protein</fullName>
    </recommendedName>
</protein>
<dbReference type="CDD" id="cd07341">
    <property type="entry name" value="M56_BlaR1_MecR1_like"/>
    <property type="match status" value="1"/>
</dbReference>
<dbReference type="PANTHER" id="PTHR34978:SF3">
    <property type="entry name" value="SLR0241 PROTEIN"/>
    <property type="match status" value="1"/>
</dbReference>
<keyword evidence="3" id="KW-0472">Membrane</keyword>
<feature type="region of interest" description="Disordered" evidence="2">
    <location>
        <begin position="426"/>
        <end position="449"/>
    </location>
</feature>
<name>A0A4Z0PCD9_9BACT</name>
<feature type="region of interest" description="Disordered" evidence="2">
    <location>
        <begin position="827"/>
        <end position="906"/>
    </location>
</feature>
<feature type="compositionally biased region" description="Low complexity" evidence="2">
    <location>
        <begin position="876"/>
        <end position="889"/>
    </location>
</feature>
<sequence>MNWLEQLLPPALIRALGWTLVHSLWQGAVVALALAGLLLLLQRHRAVVRYNTAAAALVALLVLAGITFGRYYTAARAEHQTAAVAVTTDAAMPDAPTASAEQPAAATVAPATTAVTAEAAVASEVAPAPAGLQAWLTYFDQNLPVLVAAWLLGLLAMTLRLLGGLAYVQRLRRYRVQPLGQEWQERLSALASRAGLHQPIELLESALVRVPVVVGHLRPVVLLPLGTVTGLSQTYLEAILAHELAHVARRDYLVNLLQSVAETLFFYHPAVWFLTACLRTERENCCDDMATAMVGGNPLTVARALAALAELSAVPATPAQLALSALGPDGSVLGRIKRLVQGRTAPTFSEGFMAACVVLGGMVLLTSAVAMADPRPNSPDDKEGGALSKLPFLQAAPNTNLVAHKELLDAEDAEEAEDAVEILDEAAAAPALQDDDDDDKGKKHRKRNKQVVVVQEGARRPGTVVIEKDKKGRLTDLYVDGRRVETASVDKKSKKNKQDVEVISVGPNGRVWSSATPGSDFRFNDNFSRVFTVPRGGISEADLSRIRRQAEAGAQLWRVNPELKALTFNIDRSELERTTRRALAQAEQNLREAQGNATSEEEMERLEKALDKLRDQREEMEDRLREGSGAHRQFEELKGLNGNFRVLSGNVLRLEDSEATRRMADAARRESELARRESDKARREGDVARRISELDRRRDLAYKQKNQKEATRLGQEITALERQLATAHRETEAAHRETEAAHRETERVERETTLRGSARVGTSFRTSSGGDEALRRELLKDGLIEDDGNFQFKLNSTELIVNGKKQPAAVHAKYLKLVETQTGNKLTKGSYNITRNTSSNSSTSYGDAPAPPRPPRAPRAMTPPVPPVPPVPAAPAAPSAPAAPGVPGAPGVPAPPAPPRLDSDEIRAELRKDGLLGANEKAFQFQLNDQGLTVNGKKQSEALTNKYRQMLDVPATKDSKGSKTSRNIQINVSE</sequence>
<evidence type="ECO:0000256" key="3">
    <source>
        <dbReference type="SAM" id="Phobius"/>
    </source>
</evidence>
<evidence type="ECO:0000256" key="2">
    <source>
        <dbReference type="SAM" id="MobiDB-lite"/>
    </source>
</evidence>
<dbReference type="RefSeq" id="WP_135431887.1">
    <property type="nucleotide sequence ID" value="NZ_SRLA01000001.1"/>
</dbReference>
<dbReference type="AlphaFoldDB" id="A0A4Z0PCD9"/>
<reference evidence="5 6" key="1">
    <citation type="submission" date="2019-04" db="EMBL/GenBank/DDBJ databases">
        <authorList>
            <person name="Feng G."/>
            <person name="Zhang J."/>
            <person name="Zhu H."/>
        </authorList>
    </citation>
    <scope>NUCLEOTIDE SEQUENCE [LARGE SCALE GENOMIC DNA]</scope>
    <source>
        <strain evidence="5 6">92R-1</strain>
    </source>
</reference>
<keyword evidence="6" id="KW-1185">Reference proteome</keyword>
<keyword evidence="3" id="KW-0812">Transmembrane</keyword>
<evidence type="ECO:0000313" key="5">
    <source>
        <dbReference type="EMBL" id="TGE10316.1"/>
    </source>
</evidence>
<feature type="compositionally biased region" description="Low complexity" evidence="2">
    <location>
        <begin position="830"/>
        <end position="844"/>
    </location>
</feature>
<feature type="compositionally biased region" description="Basic and acidic residues" evidence="2">
    <location>
        <begin position="729"/>
        <end position="753"/>
    </location>
</feature>
<evidence type="ECO:0000256" key="1">
    <source>
        <dbReference type="SAM" id="Coils"/>
    </source>
</evidence>
<feature type="compositionally biased region" description="Polar residues" evidence="2">
    <location>
        <begin position="962"/>
        <end position="974"/>
    </location>
</feature>
<organism evidence="5 6">
    <name type="scientific">Hymenobacter fodinae</name>
    <dbReference type="NCBI Taxonomy" id="2510796"/>
    <lineage>
        <taxon>Bacteria</taxon>
        <taxon>Pseudomonadati</taxon>
        <taxon>Bacteroidota</taxon>
        <taxon>Cytophagia</taxon>
        <taxon>Cytophagales</taxon>
        <taxon>Hymenobacteraceae</taxon>
        <taxon>Hymenobacter</taxon>
    </lineage>
</organism>
<evidence type="ECO:0000313" key="6">
    <source>
        <dbReference type="Proteomes" id="UP000298337"/>
    </source>
</evidence>
<feature type="transmembrane region" description="Helical" evidence="3">
    <location>
        <begin position="352"/>
        <end position="372"/>
    </location>
</feature>
<keyword evidence="1" id="KW-0175">Coiled coil</keyword>
<feature type="region of interest" description="Disordered" evidence="2">
    <location>
        <begin position="663"/>
        <end position="687"/>
    </location>
</feature>
<feature type="transmembrane region" description="Helical" evidence="3">
    <location>
        <begin position="53"/>
        <end position="72"/>
    </location>
</feature>
<dbReference type="EMBL" id="SRLA01000001">
    <property type="protein sequence ID" value="TGE10316.1"/>
    <property type="molecule type" value="Genomic_DNA"/>
</dbReference>
<feature type="domain" description="Peptidase M56" evidence="4">
    <location>
        <begin position="54"/>
        <end position="290"/>
    </location>
</feature>
<accession>A0A4Z0PCD9</accession>
<gene>
    <name evidence="5" type="ORF">EU556_05730</name>
</gene>
<feature type="coiled-coil region" evidence="1">
    <location>
        <begin position="576"/>
        <end position="630"/>
    </location>
</feature>
<proteinExistence type="predicted"/>
<feature type="transmembrane region" description="Helical" evidence="3">
    <location>
        <begin position="20"/>
        <end position="41"/>
    </location>
</feature>
<feature type="compositionally biased region" description="Pro residues" evidence="2">
    <location>
        <begin position="849"/>
        <end position="875"/>
    </location>
</feature>
<evidence type="ECO:0000259" key="4">
    <source>
        <dbReference type="Pfam" id="PF05569"/>
    </source>
</evidence>